<gene>
    <name evidence="12" type="ORF">TASK_LOCUS6970</name>
</gene>
<evidence type="ECO:0000256" key="10">
    <source>
        <dbReference type="SAM" id="Phobius"/>
    </source>
</evidence>
<reference evidence="14" key="1">
    <citation type="submission" date="2016-04" db="UniProtKB">
        <authorList>
            <consortium name="WormBaseParasite"/>
        </authorList>
    </citation>
    <scope>IDENTIFICATION</scope>
</reference>
<evidence type="ECO:0000256" key="4">
    <source>
        <dbReference type="ARBA" id="ARBA00022630"/>
    </source>
</evidence>
<feature type="region of interest" description="Disordered" evidence="9">
    <location>
        <begin position="873"/>
        <end position="905"/>
    </location>
</feature>
<dbReference type="Proteomes" id="UP000282613">
    <property type="component" value="Unassembled WGS sequence"/>
</dbReference>
<evidence type="ECO:0000256" key="2">
    <source>
        <dbReference type="ARBA" id="ARBA00004141"/>
    </source>
</evidence>
<proteinExistence type="inferred from homology"/>
<accession>A0A158R9B2</accession>
<dbReference type="InterPro" id="IPR038350">
    <property type="entry name" value="Orai_sf"/>
</dbReference>
<dbReference type="PANTHER" id="PTHR43429">
    <property type="entry name" value="PYRIDINE NUCLEOTIDE-DISULFIDE OXIDOREDUCTASE DOMAIN-CONTAINING"/>
    <property type="match status" value="1"/>
</dbReference>
<dbReference type="InterPro" id="IPR012446">
    <property type="entry name" value="CRAC_channel"/>
</dbReference>
<evidence type="ECO:0000256" key="3">
    <source>
        <dbReference type="ARBA" id="ARBA00008062"/>
    </source>
</evidence>
<name>A0A158R9B2_TAEAS</name>
<dbReference type="GO" id="GO:0016491">
    <property type="term" value="F:oxidoreductase activity"/>
    <property type="evidence" value="ECO:0007669"/>
    <property type="project" value="InterPro"/>
</dbReference>
<dbReference type="EMBL" id="UYRS01018557">
    <property type="protein sequence ID" value="VDK37637.1"/>
    <property type="molecule type" value="Genomic_DNA"/>
</dbReference>
<evidence type="ECO:0000313" key="12">
    <source>
        <dbReference type="EMBL" id="VDK37637.1"/>
    </source>
</evidence>
<comment type="similarity">
    <text evidence="3">Belongs to the Orai family.</text>
</comment>
<sequence length="1113" mass="124180">MNRDTTDDGNFPWTEHLPLAETRRSVNRTSIRKLHLSRAKLKASSRASALLSGFAMMAMIELTIENDEDNRVPEVLLVVFTAFASLLVVVHITALMISTCILPQLECYISVCESSDGFIDSPYEKVRGYIEMSWIFSTALGMLLFLVVVVLACWVKFWNISKWSAGVCFLIVGPVVVVFILFAIFFYRTLISFKYQHASKMVDSLDRWMSELEKGTYSPAQPHSTSLPTSPTLKRSQDVTFAEFFDFVVVGGGIAGVVCAETLCELIAPQFSGLSAAREPSSPRWRVCLVSASPTLKTVVNVRHVTRLLESFDVTERDSNDWSRAWPHVLTVLIDKVARVNCESRLVHLEGRPNRPLKYGRICMATGGVPRAIVPHHPLVLTLRDTESVTHFRSRLSNARRVVLVGNGGIATEVAYEIEGCQVIWVVKHENISVPFLDPAASQFLLKSGLAKRQGATGEAASVGNGDEKSKTMPLIRTLRYALADRNTGGSALQLVPAHGDTQAEEANKSTGSALGPDWTQGQRFIGIIKEGTLNRPLKEIPKFLFSKILTVVYKCQVDQILSPSEFAESGDTAVESDAEGPLLPSLCPESWPLYVRLSNGECYGADFVISATGVEANLISSTSTAFPIFTVPSAPCPVMLESRAGIATASAVEGGGVVVNEMMQSSVPEVYAAGDCAFAGWQPKAPHWFQMRLWSQARQTAFQAAKSMFYHTIGEEVPLDFSFEIFTHVTHFFGFKIVLLGLFNGQGLDLTSPEVYVLLRITPGEEYVKCIMRNGRMQGALLIGETDLEETFENLILSQIDLSQFGEHLLDPNIDISDYFEYDGFCNLSWIFQARIFDDDNDVSGSVSQTLSRSLNCSDYRTLPWLVAYDPRSSSTRNESRSGGSARHHTKKGVPSSRSTGRAAKTNNINKLQSADFCCVNLESRFILNTDHMAWKHADDIKVKLGSPCVYFNHPEFFKRAEKVFLKEYKLKCRQEEKRREEWEKARKLIQGVRGVYNLGRPNFCAPTEKYSEESQCLPTAERPEKSSVRKSSRSSGTTKPLFNPRPWRRDVLELEGDDDVSRLSERRSTISEVYANANELIENHLETLDRQKLIELLPVVYPQRNVSNENK</sequence>
<evidence type="ECO:0000313" key="13">
    <source>
        <dbReference type="Proteomes" id="UP000282613"/>
    </source>
</evidence>
<dbReference type="PANTHER" id="PTHR43429:SF2">
    <property type="entry name" value="PYRIDINE NUCLEOTIDE-DISULFIDE OXIDOREDUCTASE DOMAIN-CONTAINING PROTEIN 1"/>
    <property type="match status" value="1"/>
</dbReference>
<reference evidence="12 13" key="2">
    <citation type="submission" date="2018-11" db="EMBL/GenBank/DDBJ databases">
        <authorList>
            <consortium name="Pathogen Informatics"/>
        </authorList>
    </citation>
    <scope>NUCLEOTIDE SEQUENCE [LARGE SCALE GENOMIC DNA]</scope>
</reference>
<dbReference type="OrthoDB" id="202203at2759"/>
<dbReference type="PRINTS" id="PR00368">
    <property type="entry name" value="FADPNR"/>
</dbReference>
<dbReference type="Gene3D" id="3.50.50.60">
    <property type="entry name" value="FAD/NAD(P)-binding domain"/>
    <property type="match status" value="3"/>
</dbReference>
<feature type="compositionally biased region" description="Polar residues" evidence="9">
    <location>
        <begin position="873"/>
        <end position="884"/>
    </location>
</feature>
<dbReference type="STRING" id="60517.A0A158R9B2"/>
<dbReference type="Pfam" id="PF07992">
    <property type="entry name" value="Pyr_redox_2"/>
    <property type="match status" value="2"/>
</dbReference>
<feature type="domain" description="FAD/NAD(P)-binding" evidence="11">
    <location>
        <begin position="245"/>
        <end position="447"/>
    </location>
</feature>
<dbReference type="WBParaSite" id="TASK_0000696901-mRNA-1">
    <property type="protein sequence ID" value="TASK_0000696901-mRNA-1"/>
    <property type="gene ID" value="TASK_0000696901"/>
</dbReference>
<dbReference type="SUPFAM" id="SSF51905">
    <property type="entry name" value="FAD/NAD(P)-binding domain"/>
    <property type="match status" value="1"/>
</dbReference>
<feature type="domain" description="FAD/NAD(P)-binding" evidence="11">
    <location>
        <begin position="653"/>
        <end position="701"/>
    </location>
</feature>
<evidence type="ECO:0000256" key="5">
    <source>
        <dbReference type="ARBA" id="ARBA00022692"/>
    </source>
</evidence>
<evidence type="ECO:0000256" key="7">
    <source>
        <dbReference type="ARBA" id="ARBA00022989"/>
    </source>
</evidence>
<protein>
    <submittedName>
        <fullName evidence="14">Pyr_redox_2 domain-containing protein</fullName>
    </submittedName>
</protein>
<dbReference type="InterPro" id="IPR023753">
    <property type="entry name" value="FAD/NAD-binding_dom"/>
</dbReference>
<evidence type="ECO:0000256" key="1">
    <source>
        <dbReference type="ARBA" id="ARBA00001974"/>
    </source>
</evidence>
<keyword evidence="8 10" id="KW-0472">Membrane</keyword>
<keyword evidence="7 10" id="KW-1133">Transmembrane helix</keyword>
<evidence type="ECO:0000256" key="6">
    <source>
        <dbReference type="ARBA" id="ARBA00022827"/>
    </source>
</evidence>
<keyword evidence="6" id="KW-0274">FAD</keyword>
<dbReference type="Gene3D" id="1.20.140.140">
    <property type="entry name" value="Calcium release-activated calcium channel protein Orai"/>
    <property type="match status" value="1"/>
</dbReference>
<comment type="cofactor">
    <cofactor evidence="1">
        <name>FAD</name>
        <dbReference type="ChEBI" id="CHEBI:57692"/>
    </cofactor>
</comment>
<evidence type="ECO:0000256" key="9">
    <source>
        <dbReference type="SAM" id="MobiDB-lite"/>
    </source>
</evidence>
<evidence type="ECO:0000313" key="14">
    <source>
        <dbReference type="WBParaSite" id="TASK_0000696901-mRNA-1"/>
    </source>
</evidence>
<evidence type="ECO:0000256" key="8">
    <source>
        <dbReference type="ARBA" id="ARBA00023136"/>
    </source>
</evidence>
<dbReference type="GO" id="GO:0016020">
    <property type="term" value="C:membrane"/>
    <property type="evidence" value="ECO:0007669"/>
    <property type="project" value="UniProtKB-SubCell"/>
</dbReference>
<feature type="region of interest" description="Disordered" evidence="9">
    <location>
        <begin position="1016"/>
        <end position="1046"/>
    </location>
</feature>
<keyword evidence="4" id="KW-0285">Flavoprotein</keyword>
<organism evidence="14">
    <name type="scientific">Taenia asiatica</name>
    <name type="common">Asian tapeworm</name>
    <dbReference type="NCBI Taxonomy" id="60517"/>
    <lineage>
        <taxon>Eukaryota</taxon>
        <taxon>Metazoa</taxon>
        <taxon>Spiralia</taxon>
        <taxon>Lophotrochozoa</taxon>
        <taxon>Platyhelminthes</taxon>
        <taxon>Cestoda</taxon>
        <taxon>Eucestoda</taxon>
        <taxon>Cyclophyllidea</taxon>
        <taxon>Taeniidae</taxon>
        <taxon>Taenia</taxon>
    </lineage>
</organism>
<feature type="transmembrane region" description="Helical" evidence="10">
    <location>
        <begin position="163"/>
        <end position="187"/>
    </location>
</feature>
<feature type="transmembrane region" description="Helical" evidence="10">
    <location>
        <begin position="134"/>
        <end position="157"/>
    </location>
</feature>
<dbReference type="AlphaFoldDB" id="A0A158R9B2"/>
<keyword evidence="5 10" id="KW-0812">Transmembrane</keyword>
<dbReference type="InterPro" id="IPR036188">
    <property type="entry name" value="FAD/NAD-bd_sf"/>
</dbReference>
<keyword evidence="13" id="KW-1185">Reference proteome</keyword>
<comment type="subcellular location">
    <subcellularLocation>
        <location evidence="2">Membrane</location>
        <topology evidence="2">Multi-pass membrane protein</topology>
    </subcellularLocation>
</comment>
<dbReference type="Pfam" id="PF07856">
    <property type="entry name" value="Orai-1"/>
    <property type="match status" value="1"/>
</dbReference>
<feature type="transmembrane region" description="Helical" evidence="10">
    <location>
        <begin position="76"/>
        <end position="97"/>
    </location>
</feature>
<dbReference type="InterPro" id="IPR050260">
    <property type="entry name" value="FAD-bd_OxRdtase"/>
</dbReference>
<evidence type="ECO:0000259" key="11">
    <source>
        <dbReference type="Pfam" id="PF07992"/>
    </source>
</evidence>